<sequence length="101" mass="11478">MFETGAVTLLDSIVQNLEQMTFLMNICRSYEEHVTFDTALDFKFNLATFEQASANATFQGGASAAMDTGEEQLYPNDDQGDWTYFGEPDDWREWTERAVNA</sequence>
<dbReference type="EMBL" id="LSRX01000538">
    <property type="protein sequence ID" value="OLP94553.1"/>
    <property type="molecule type" value="Genomic_DNA"/>
</dbReference>
<name>A0A1Q9DHA9_SYMMI</name>
<protein>
    <submittedName>
        <fullName evidence="1">Uncharacterized protein</fullName>
    </submittedName>
</protein>
<accession>A0A1Q9DHA9</accession>
<reference evidence="1 2" key="1">
    <citation type="submission" date="2016-02" db="EMBL/GenBank/DDBJ databases">
        <title>Genome analysis of coral dinoflagellate symbionts highlights evolutionary adaptations to a symbiotic lifestyle.</title>
        <authorList>
            <person name="Aranda M."/>
            <person name="Li Y."/>
            <person name="Liew Y.J."/>
            <person name="Baumgarten S."/>
            <person name="Simakov O."/>
            <person name="Wilson M."/>
            <person name="Piel J."/>
            <person name="Ashoor H."/>
            <person name="Bougouffa S."/>
            <person name="Bajic V.B."/>
            <person name="Ryu T."/>
            <person name="Ravasi T."/>
            <person name="Bayer T."/>
            <person name="Micklem G."/>
            <person name="Kim H."/>
            <person name="Bhak J."/>
            <person name="Lajeunesse T.C."/>
            <person name="Voolstra C.R."/>
        </authorList>
    </citation>
    <scope>NUCLEOTIDE SEQUENCE [LARGE SCALE GENOMIC DNA]</scope>
    <source>
        <strain evidence="1 2">CCMP2467</strain>
    </source>
</reference>
<organism evidence="1 2">
    <name type="scientific">Symbiodinium microadriaticum</name>
    <name type="common">Dinoflagellate</name>
    <name type="synonym">Zooxanthella microadriatica</name>
    <dbReference type="NCBI Taxonomy" id="2951"/>
    <lineage>
        <taxon>Eukaryota</taxon>
        <taxon>Sar</taxon>
        <taxon>Alveolata</taxon>
        <taxon>Dinophyceae</taxon>
        <taxon>Suessiales</taxon>
        <taxon>Symbiodiniaceae</taxon>
        <taxon>Symbiodinium</taxon>
    </lineage>
</organism>
<evidence type="ECO:0000313" key="1">
    <source>
        <dbReference type="EMBL" id="OLP94553.1"/>
    </source>
</evidence>
<gene>
    <name evidence="1" type="ORF">AK812_SmicGene23460</name>
</gene>
<keyword evidence="2" id="KW-1185">Reference proteome</keyword>
<proteinExistence type="predicted"/>
<comment type="caution">
    <text evidence="1">The sequence shown here is derived from an EMBL/GenBank/DDBJ whole genome shotgun (WGS) entry which is preliminary data.</text>
</comment>
<dbReference type="AlphaFoldDB" id="A0A1Q9DHA9"/>
<evidence type="ECO:0000313" key="2">
    <source>
        <dbReference type="Proteomes" id="UP000186817"/>
    </source>
</evidence>
<dbReference type="Proteomes" id="UP000186817">
    <property type="component" value="Unassembled WGS sequence"/>
</dbReference>